<evidence type="ECO:0000259" key="3">
    <source>
        <dbReference type="Pfam" id="PF06120"/>
    </source>
</evidence>
<sequence length="1116" mass="122148">MSSLGSLNIQLSLDTVQFQQALSKSDHQTQKFVKNFTVDMDKARNSARQFADRTTDYLRNIEEAAKNINTATKWEFRFNNFERLKSLATSYVDIADKSTELSNKLKLVTDDELQHARAMADVYDISMKTAQSTQAVSSVYQSFAQNAKELGINQRQVADVTEIISKAVAISGASASEAQNALTQFSQTLLMGKMRAQEYNSIMTQTPAVMQAIARGLGVTMGELKAMSDEGKLTTDKMIQALMKSKASVDELYGKTATTVSGAMQNLTTATEKFIGEVDKTTGVSTLAATGINTLAQNLDNLIPLLFYAGTAFAGMKLQAFTAQTWQLVHAKVQDVRTTTDQAQKILFKTQARSQEVTQELKATQAYIANLQAQMNLARTEQQRAIIARELQVQTQRETTLVQQQTVAIKALETAQNQANIAKRAGLGLLNALGGPWGIAMGLVSSGAMALYNWYQEAEQAKQKAIEFANALPRLKEELATMNGIDLRATKAQLEESAEAQQKKVDDLKRKVKSLRQEIESTPPIKIIEDDEGREYQIDQTHKIIRLQRELDKTTKDLNDSENTLNETKKTISDTMAQMPIAEIRDRFAELFPNIDQSQIKTDGLNVSLGGFISNIPVASVEALRFAGAVGQIATSAVNAAVAVANLAGIQVGNEKLNLHIANNQALIDINKAQASGNTKLANELRAQFNAKNKAESLGVQQGTKEWEALVNSELALLNSSPKGGGRSGSPKPKKDKAAEKSREDYLNQVTDMTLRLAGLKDDALNLAQNGELSQYQELNKLTEDIARNTEKYTQYGIEGVAKLKELAAQIDSENQKVAIAKFSFDNREKLKEMEFELTLLGKTRQEQEALQYAHQLDLEASRLKIGMTKENAAALEQEIIKLKERHAEIQRQTEAARQNPVIGLRAGLADFAEEATNVSGQIQNIVTGSLNSMTDALNTFVMTGKADFRSLATSILSDINKMIIKMMIFKAIQSAGSAMGFDMSFMKNISFATGGYTGDGGKYTPAGIVHKGEYVITKEATSRLGLDYLNYLNYGKRGFATGGGVAVPRVPNSYKPAQTGGANNQVSISINIDQNGNAESDVSQTAQQSKQLAKMIEAKVLDVLFQQKRSGNLLA</sequence>
<evidence type="ECO:0000259" key="5">
    <source>
        <dbReference type="Pfam" id="PF20155"/>
    </source>
</evidence>
<evidence type="ECO:0000313" key="6">
    <source>
        <dbReference type="EMBL" id="EER45908.1"/>
    </source>
</evidence>
<organism evidence="6 7">
    <name type="scientific">Actinobacillus minor NM305</name>
    <dbReference type="NCBI Taxonomy" id="637911"/>
    <lineage>
        <taxon>Bacteria</taxon>
        <taxon>Pseudomonadati</taxon>
        <taxon>Pseudomonadota</taxon>
        <taxon>Gammaproteobacteria</taxon>
        <taxon>Pasteurellales</taxon>
        <taxon>Pasteurellaceae</taxon>
        <taxon>Actinobacillus</taxon>
    </lineage>
</organism>
<dbReference type="NCBIfam" id="TIGR01541">
    <property type="entry name" value="tape_meas_lam_C"/>
    <property type="match status" value="1"/>
</dbReference>
<accession>C5S5C2</accession>
<feature type="coiled-coil region" evidence="1">
    <location>
        <begin position="859"/>
        <end position="900"/>
    </location>
</feature>
<dbReference type="InterPro" id="IPR013491">
    <property type="entry name" value="Tape_meas_N"/>
</dbReference>
<dbReference type="OrthoDB" id="79849at2"/>
<feature type="coiled-coil region" evidence="1">
    <location>
        <begin position="544"/>
        <end position="578"/>
    </location>
</feature>
<gene>
    <name evidence="6" type="ORF">AM305_04062</name>
</gene>
<dbReference type="EMBL" id="ACQL01000190">
    <property type="protein sequence ID" value="EER45908.1"/>
    <property type="molecule type" value="Genomic_DNA"/>
</dbReference>
<dbReference type="eggNOG" id="COG5281">
    <property type="taxonomic scope" value="Bacteria"/>
</dbReference>
<dbReference type="Pfam" id="PF06120">
    <property type="entry name" value="Phage_HK97_TLTM"/>
    <property type="match status" value="1"/>
</dbReference>
<feature type="domain" description="Tape measure protein N-terminal" evidence="5">
    <location>
        <begin position="90"/>
        <end position="280"/>
    </location>
</feature>
<feature type="coiled-coil region" evidence="1">
    <location>
        <begin position="354"/>
        <end position="381"/>
    </location>
</feature>
<proteinExistence type="predicted"/>
<reference evidence="6 7" key="1">
    <citation type="journal article" date="2010" name="Vet. Microbiol.">
        <title>Production of haemolysins by strains of the Actinobacillus minor/porcitonsillarum complex.</title>
        <authorList>
            <person name="Arya G."/>
            <person name="Niven D.F."/>
        </authorList>
    </citation>
    <scope>NUCLEOTIDE SEQUENCE [LARGE SCALE GENOMIC DNA]</scope>
    <source>
        <strain evidence="6 7">NM305</strain>
    </source>
</reference>
<evidence type="ECO:0000313" key="7">
    <source>
        <dbReference type="Proteomes" id="UP000005532"/>
    </source>
</evidence>
<dbReference type="NCBIfam" id="TIGR02675">
    <property type="entry name" value="tape_meas_nterm"/>
    <property type="match status" value="1"/>
</dbReference>
<evidence type="ECO:0000256" key="1">
    <source>
        <dbReference type="SAM" id="Coils"/>
    </source>
</evidence>
<dbReference type="AlphaFoldDB" id="C5S5C2"/>
<evidence type="ECO:0000259" key="4">
    <source>
        <dbReference type="Pfam" id="PF09718"/>
    </source>
</evidence>
<feature type="coiled-coil region" evidence="1">
    <location>
        <begin position="458"/>
        <end position="518"/>
    </location>
</feature>
<keyword evidence="1" id="KW-0175">Coiled coil</keyword>
<dbReference type="RefSeq" id="WP_005826433.1">
    <property type="nucleotide sequence ID" value="NZ_ACQL01000190.1"/>
</dbReference>
<feature type="domain" description="Bacteriophage tail tape measure C-terminal" evidence="4">
    <location>
        <begin position="904"/>
        <end position="974"/>
    </location>
</feature>
<evidence type="ECO:0000256" key="2">
    <source>
        <dbReference type="SAM" id="MobiDB-lite"/>
    </source>
</evidence>
<dbReference type="Pfam" id="PF09718">
    <property type="entry name" value="Tape_meas_lam_C"/>
    <property type="match status" value="1"/>
</dbReference>
<comment type="caution">
    <text evidence="6">The sequence shown here is derived from an EMBL/GenBank/DDBJ whole genome shotgun (WGS) entry which is preliminary data.</text>
</comment>
<name>C5S5C2_9PAST</name>
<dbReference type="Pfam" id="PF20155">
    <property type="entry name" value="TMP_3"/>
    <property type="match status" value="1"/>
</dbReference>
<dbReference type="eggNOG" id="COG5185">
    <property type="taxonomic scope" value="Bacteria"/>
</dbReference>
<dbReference type="InterPro" id="IPR009302">
    <property type="entry name" value="Tail_length_tape_measure"/>
</dbReference>
<feature type="domain" description="Tail length tape measure" evidence="3">
    <location>
        <begin position="420"/>
        <end position="519"/>
    </location>
</feature>
<protein>
    <submittedName>
        <fullName evidence="6">Phage tape measure protein</fullName>
    </submittedName>
</protein>
<dbReference type="Proteomes" id="UP000005532">
    <property type="component" value="Unassembled WGS sequence"/>
</dbReference>
<dbReference type="InterPro" id="IPR006431">
    <property type="entry name" value="Phage_tape_meas_C"/>
</dbReference>
<feature type="region of interest" description="Disordered" evidence="2">
    <location>
        <begin position="718"/>
        <end position="743"/>
    </location>
</feature>